<keyword evidence="4" id="KW-0539">Nucleus</keyword>
<dbReference type="Proteomes" id="UP000038045">
    <property type="component" value="Unplaced"/>
</dbReference>
<evidence type="ECO:0000256" key="1">
    <source>
        <dbReference type="ARBA" id="ARBA00004123"/>
    </source>
</evidence>
<dbReference type="InterPro" id="IPR004827">
    <property type="entry name" value="bZIP"/>
</dbReference>
<sequence length="532" mass="58300">MAFQDTIAKGKQISTRLTNMSDPISLETPKLFDGISPGIGFGANNLSSAILNISPRSASDIYDMMRINPFDLTFKEENQKVNKSPEGLNKHGLLSNPNTNLGYSPSITFLRTSDNNTSTLSPGVNNVLQFLKGSCTENSFINNDSPDIFQLAAKIKESQDRQFLIDVTSGSESNNLIPKTADVIESFLEYEFKKKNQASMLQKLNNNNNNSNVGLLNAAHNIANTKNLANFSLTSFSTNPGPSSSTDASPTISLPQKESESTSSFTTTNTFGQSYNSSFTILDSNNGQSLSNEQLLNLSSNKVSQSDNYIKNTQNYISLPTKKDIVDSSNINQTCQWNQQGTVQPIQKPTILAAPSCSTSETSPFSNNIGSSINTTTTDYYPPSVNSEKSDKSTASTSSISSSSKKQNLTSGNSQVPNAPRGRGRRSTTSDLPPDERRNTILERNKAAAVRYRKRKKEEHDEMLSKVSNIEKEKNKLLTQNAHLIQENEKLKALLNAKNAQCVCQAKTLMSGINNHQQIDHIMNNYINLGGQ</sequence>
<dbReference type="PANTHER" id="PTHR19304">
    <property type="entry name" value="CYCLIC-AMP RESPONSE ELEMENT BINDING PROTEIN"/>
    <property type="match status" value="1"/>
</dbReference>
<keyword evidence="3" id="KW-0804">Transcription</keyword>
<feature type="region of interest" description="Disordered" evidence="6">
    <location>
        <begin position="355"/>
        <end position="440"/>
    </location>
</feature>
<accession>A0A0N4Z298</accession>
<feature type="compositionally biased region" description="Polar residues" evidence="6">
    <location>
        <begin position="356"/>
        <end position="365"/>
    </location>
</feature>
<dbReference type="CDD" id="cd14687">
    <property type="entry name" value="bZIP_ATF2"/>
    <property type="match status" value="1"/>
</dbReference>
<keyword evidence="5" id="KW-0175">Coiled coil</keyword>
<dbReference type="PROSITE" id="PS50217">
    <property type="entry name" value="BZIP"/>
    <property type="match status" value="1"/>
</dbReference>
<name>A0A0N4Z298_PARTI</name>
<dbReference type="InterPro" id="IPR051027">
    <property type="entry name" value="bZIP_transcription_factors"/>
</dbReference>
<protein>
    <submittedName>
        <fullName evidence="9">BZIP domain-containing protein</fullName>
    </submittedName>
</protein>
<dbReference type="GO" id="GO:0003700">
    <property type="term" value="F:DNA-binding transcription factor activity"/>
    <property type="evidence" value="ECO:0007669"/>
    <property type="project" value="InterPro"/>
</dbReference>
<reference evidence="9" key="1">
    <citation type="submission" date="2017-02" db="UniProtKB">
        <authorList>
            <consortium name="WormBaseParasite"/>
        </authorList>
    </citation>
    <scope>IDENTIFICATION</scope>
</reference>
<evidence type="ECO:0000259" key="7">
    <source>
        <dbReference type="PROSITE" id="PS50217"/>
    </source>
</evidence>
<organism evidence="8 9">
    <name type="scientific">Parastrongyloides trichosuri</name>
    <name type="common">Possum-specific nematode worm</name>
    <dbReference type="NCBI Taxonomy" id="131310"/>
    <lineage>
        <taxon>Eukaryota</taxon>
        <taxon>Metazoa</taxon>
        <taxon>Ecdysozoa</taxon>
        <taxon>Nematoda</taxon>
        <taxon>Chromadorea</taxon>
        <taxon>Rhabditida</taxon>
        <taxon>Tylenchina</taxon>
        <taxon>Panagrolaimomorpha</taxon>
        <taxon>Strongyloidoidea</taxon>
        <taxon>Strongyloididae</taxon>
        <taxon>Parastrongyloides</taxon>
    </lineage>
</organism>
<dbReference type="InterPro" id="IPR046347">
    <property type="entry name" value="bZIP_sf"/>
</dbReference>
<feature type="compositionally biased region" description="Low complexity" evidence="6">
    <location>
        <begin position="366"/>
        <end position="378"/>
    </location>
</feature>
<dbReference type="Gene3D" id="1.20.5.170">
    <property type="match status" value="1"/>
</dbReference>
<feature type="domain" description="BZIP" evidence="7">
    <location>
        <begin position="435"/>
        <end position="498"/>
    </location>
</feature>
<dbReference type="SMART" id="SM00338">
    <property type="entry name" value="BRLZ"/>
    <property type="match status" value="1"/>
</dbReference>
<keyword evidence="8" id="KW-1185">Reference proteome</keyword>
<dbReference type="WBParaSite" id="PTRK_0000099300.1">
    <property type="protein sequence ID" value="PTRK_0000099300.1"/>
    <property type="gene ID" value="PTRK_0000099300"/>
</dbReference>
<dbReference type="GO" id="GO:0005634">
    <property type="term" value="C:nucleus"/>
    <property type="evidence" value="ECO:0007669"/>
    <property type="project" value="UniProtKB-SubCell"/>
</dbReference>
<feature type="coiled-coil region" evidence="5">
    <location>
        <begin position="453"/>
        <end position="501"/>
    </location>
</feature>
<proteinExistence type="predicted"/>
<evidence type="ECO:0000256" key="6">
    <source>
        <dbReference type="SAM" id="MobiDB-lite"/>
    </source>
</evidence>
<keyword evidence="2" id="KW-0805">Transcription regulation</keyword>
<evidence type="ECO:0000256" key="2">
    <source>
        <dbReference type="ARBA" id="ARBA00023015"/>
    </source>
</evidence>
<comment type="subcellular location">
    <subcellularLocation>
        <location evidence="1">Nucleus</location>
    </subcellularLocation>
</comment>
<evidence type="ECO:0000313" key="9">
    <source>
        <dbReference type="WBParaSite" id="PTRK_0000099300.1"/>
    </source>
</evidence>
<evidence type="ECO:0000256" key="3">
    <source>
        <dbReference type="ARBA" id="ARBA00023163"/>
    </source>
</evidence>
<evidence type="ECO:0000313" key="8">
    <source>
        <dbReference type="Proteomes" id="UP000038045"/>
    </source>
</evidence>
<dbReference type="STRING" id="131310.A0A0N4Z298"/>
<dbReference type="SUPFAM" id="SSF57959">
    <property type="entry name" value="Leucine zipper domain"/>
    <property type="match status" value="1"/>
</dbReference>
<evidence type="ECO:0000256" key="5">
    <source>
        <dbReference type="SAM" id="Coils"/>
    </source>
</evidence>
<feature type="region of interest" description="Disordered" evidence="6">
    <location>
        <begin position="239"/>
        <end position="268"/>
    </location>
</feature>
<evidence type="ECO:0000256" key="4">
    <source>
        <dbReference type="ARBA" id="ARBA00023242"/>
    </source>
</evidence>
<dbReference type="AlphaFoldDB" id="A0A0N4Z298"/>
<feature type="compositionally biased region" description="Polar residues" evidence="6">
    <location>
        <begin position="239"/>
        <end position="256"/>
    </location>
</feature>
<feature type="compositionally biased region" description="Low complexity" evidence="6">
    <location>
        <begin position="393"/>
        <end position="411"/>
    </location>
</feature>